<reference evidence="7" key="2">
    <citation type="journal article" date="2017" name="Front. Cell. Infect. Microbiol.">
        <title>Analysis of the Salivary Gland Transcriptome of Unfed and Partially Fed Amblyomma sculptum Ticks and Descriptive Proteome of the Saliva.</title>
        <authorList>
            <person name="Esteves E."/>
            <person name="Maruyama S.R."/>
            <person name="Kawahara R."/>
            <person name="Fujita A."/>
            <person name="Martins L.A."/>
            <person name="Righi A.A."/>
            <person name="Costa F.B."/>
            <person name="Palmisano G."/>
            <person name="Labruna M.B."/>
            <person name="Sa-Nunes A."/>
            <person name="Ribeiro J.M.C."/>
            <person name="Fogaca A.C."/>
        </authorList>
    </citation>
    <scope>NUCLEOTIDE SEQUENCE</scope>
</reference>
<dbReference type="Gene3D" id="2.30.130.100">
    <property type="match status" value="1"/>
</dbReference>
<reference evidence="7" key="1">
    <citation type="submission" date="2016-09" db="EMBL/GenBank/DDBJ databases">
        <authorList>
            <person name="Capua I."/>
            <person name="De Benedictis P."/>
            <person name="Joannis T."/>
            <person name="Lombin L.H."/>
            <person name="Cattoli G."/>
        </authorList>
    </citation>
    <scope>NUCLEOTIDE SEQUENCE</scope>
</reference>
<keyword evidence="3 6" id="KW-0732">Signal</keyword>
<evidence type="ECO:0000313" key="7">
    <source>
        <dbReference type="EMBL" id="JAU02531.1"/>
    </source>
</evidence>
<dbReference type="GO" id="GO:0005576">
    <property type="term" value="C:extracellular region"/>
    <property type="evidence" value="ECO:0007669"/>
    <property type="project" value="UniProtKB-SubCell"/>
</dbReference>
<evidence type="ECO:0000256" key="6">
    <source>
        <dbReference type="RuleBase" id="RU369006"/>
    </source>
</evidence>
<feature type="non-terminal residue" evidence="7">
    <location>
        <position position="1"/>
    </location>
</feature>
<evidence type="ECO:0000256" key="1">
    <source>
        <dbReference type="ARBA" id="ARBA00004613"/>
    </source>
</evidence>
<evidence type="ECO:0000256" key="2">
    <source>
        <dbReference type="ARBA" id="ARBA00022525"/>
    </source>
</evidence>
<dbReference type="Pfam" id="PF19429">
    <property type="entry name" value="EVA_Class_A"/>
    <property type="match status" value="1"/>
</dbReference>
<evidence type="ECO:0000256" key="4">
    <source>
        <dbReference type="ARBA" id="ARBA00023157"/>
    </source>
</evidence>
<dbReference type="EMBL" id="GFAA01000904">
    <property type="protein sequence ID" value="JAU02531.1"/>
    <property type="molecule type" value="mRNA"/>
</dbReference>
<comment type="subcellular location">
    <subcellularLocation>
        <location evidence="1 6">Secreted</location>
    </subcellularLocation>
</comment>
<name>A0A1E1XT85_AMBSC</name>
<organism evidence="7">
    <name type="scientific">Amblyomma sculptum</name>
    <name type="common">Tick</name>
    <dbReference type="NCBI Taxonomy" id="1581419"/>
    <lineage>
        <taxon>Eukaryota</taxon>
        <taxon>Metazoa</taxon>
        <taxon>Ecdysozoa</taxon>
        <taxon>Arthropoda</taxon>
        <taxon>Chelicerata</taxon>
        <taxon>Arachnida</taxon>
        <taxon>Acari</taxon>
        <taxon>Parasitiformes</taxon>
        <taxon>Ixodida</taxon>
        <taxon>Ixodoidea</taxon>
        <taxon>Ixodidae</taxon>
        <taxon>Amblyomminae</taxon>
        <taxon>Amblyomma</taxon>
    </lineage>
</organism>
<keyword evidence="5 6" id="KW-0325">Glycoprotein</keyword>
<proteinExistence type="evidence at transcript level"/>
<accession>A0A1E1XT85</accession>
<dbReference type="GO" id="GO:0019957">
    <property type="term" value="F:C-C chemokine binding"/>
    <property type="evidence" value="ECO:0007669"/>
    <property type="project" value="InterPro"/>
</dbReference>
<sequence length="104" mass="11730">SCLMLLALNGSAENTEQDDEYDYGPDTCPFPVLGNRSNKANFVGCHQKCHGGDQTLPDNTYCYVVEKEVWDRMTPLLWYDCPIGTCKDGVCKDLEKKENCRKGE</sequence>
<evidence type="ECO:0000256" key="3">
    <source>
        <dbReference type="ARBA" id="ARBA00022729"/>
    </source>
</evidence>
<keyword evidence="4 6" id="KW-1015">Disulfide bond</keyword>
<protein>
    <recommendedName>
        <fullName evidence="6">Evasin</fullName>
    </recommendedName>
</protein>
<evidence type="ECO:0000256" key="5">
    <source>
        <dbReference type="ARBA" id="ARBA00023180"/>
    </source>
</evidence>
<dbReference type="InterPro" id="IPR045797">
    <property type="entry name" value="EVA_Class_A"/>
</dbReference>
<keyword evidence="2 6" id="KW-0964">Secreted</keyword>
<dbReference type="AlphaFoldDB" id="A0A1E1XT85"/>
<comment type="function">
    <text evidence="6">Salivary chemokine-binding protein which binds to host chemokines.</text>
</comment>